<evidence type="ECO:0000313" key="3">
    <source>
        <dbReference type="Proteomes" id="UP001066276"/>
    </source>
</evidence>
<sequence>MVEPQVSSEPLGSVPVPDLSDGFNRSQPSSPVPRLMVANPGQGFKFANFKHFMPMFKTCQFTSRRAFRVAWYRFIKDRTLQHVFHIVHIRIGV</sequence>
<comment type="caution">
    <text evidence="2">The sequence shown here is derived from an EMBL/GenBank/DDBJ whole genome shotgun (WGS) entry which is preliminary data.</text>
</comment>
<accession>A0AAV7PE78</accession>
<evidence type="ECO:0000256" key="1">
    <source>
        <dbReference type="SAM" id="MobiDB-lite"/>
    </source>
</evidence>
<proteinExistence type="predicted"/>
<feature type="region of interest" description="Disordered" evidence="1">
    <location>
        <begin position="1"/>
        <end position="32"/>
    </location>
</feature>
<reference evidence="2" key="1">
    <citation type="journal article" date="2022" name="bioRxiv">
        <title>Sequencing and chromosome-scale assembly of the giantPleurodeles waltlgenome.</title>
        <authorList>
            <person name="Brown T."/>
            <person name="Elewa A."/>
            <person name="Iarovenko S."/>
            <person name="Subramanian E."/>
            <person name="Araus A.J."/>
            <person name="Petzold A."/>
            <person name="Susuki M."/>
            <person name="Suzuki K.-i.T."/>
            <person name="Hayashi T."/>
            <person name="Toyoda A."/>
            <person name="Oliveira C."/>
            <person name="Osipova E."/>
            <person name="Leigh N.D."/>
            <person name="Simon A."/>
            <person name="Yun M.H."/>
        </authorList>
    </citation>
    <scope>NUCLEOTIDE SEQUENCE</scope>
    <source>
        <strain evidence="2">20211129_DDA</strain>
        <tissue evidence="2">Liver</tissue>
    </source>
</reference>
<feature type="compositionally biased region" description="Polar residues" evidence="1">
    <location>
        <begin position="1"/>
        <end position="10"/>
    </location>
</feature>
<dbReference type="EMBL" id="JANPWB010000011">
    <property type="protein sequence ID" value="KAJ1125737.1"/>
    <property type="molecule type" value="Genomic_DNA"/>
</dbReference>
<keyword evidence="3" id="KW-1185">Reference proteome</keyword>
<name>A0AAV7PE78_PLEWA</name>
<organism evidence="2 3">
    <name type="scientific">Pleurodeles waltl</name>
    <name type="common">Iberian ribbed newt</name>
    <dbReference type="NCBI Taxonomy" id="8319"/>
    <lineage>
        <taxon>Eukaryota</taxon>
        <taxon>Metazoa</taxon>
        <taxon>Chordata</taxon>
        <taxon>Craniata</taxon>
        <taxon>Vertebrata</taxon>
        <taxon>Euteleostomi</taxon>
        <taxon>Amphibia</taxon>
        <taxon>Batrachia</taxon>
        <taxon>Caudata</taxon>
        <taxon>Salamandroidea</taxon>
        <taxon>Salamandridae</taxon>
        <taxon>Pleurodelinae</taxon>
        <taxon>Pleurodeles</taxon>
    </lineage>
</organism>
<protein>
    <submittedName>
        <fullName evidence="2">Uncharacterized protein</fullName>
    </submittedName>
</protein>
<dbReference type="AlphaFoldDB" id="A0AAV7PE78"/>
<gene>
    <name evidence="2" type="ORF">NDU88_004160</name>
</gene>
<evidence type="ECO:0000313" key="2">
    <source>
        <dbReference type="EMBL" id="KAJ1125737.1"/>
    </source>
</evidence>
<dbReference type="Proteomes" id="UP001066276">
    <property type="component" value="Chromosome 7"/>
</dbReference>